<name>A0ACD0NLK5_9BASI</name>
<dbReference type="EMBL" id="KZ820764">
    <property type="protein sequence ID" value="PWN46705.1"/>
    <property type="molecule type" value="Genomic_DNA"/>
</dbReference>
<feature type="non-terminal residue" evidence="1">
    <location>
        <position position="953"/>
    </location>
</feature>
<protein>
    <submittedName>
        <fullName evidence="1">Uncharacterized protein</fullName>
    </submittedName>
</protein>
<gene>
    <name evidence="1" type="ORF">IE53DRAFT_391128</name>
</gene>
<proteinExistence type="predicted"/>
<organism evidence="1 2">
    <name type="scientific">Violaceomyces palustris</name>
    <dbReference type="NCBI Taxonomy" id="1673888"/>
    <lineage>
        <taxon>Eukaryota</taxon>
        <taxon>Fungi</taxon>
        <taxon>Dikarya</taxon>
        <taxon>Basidiomycota</taxon>
        <taxon>Ustilaginomycotina</taxon>
        <taxon>Ustilaginomycetes</taxon>
        <taxon>Violaceomycetales</taxon>
        <taxon>Violaceomycetaceae</taxon>
        <taxon>Violaceomyces</taxon>
    </lineage>
</organism>
<evidence type="ECO:0000313" key="1">
    <source>
        <dbReference type="EMBL" id="PWN46705.1"/>
    </source>
</evidence>
<keyword evidence="2" id="KW-1185">Reference proteome</keyword>
<accession>A0ACD0NLK5</accession>
<evidence type="ECO:0000313" key="2">
    <source>
        <dbReference type="Proteomes" id="UP000245626"/>
    </source>
</evidence>
<sequence>MPSLGRARRSLPTRLLPFSTTPFILPFLSLLLLLQGVLAQAQQLAFLAPVQPLPASQIPKRSVSPQPLKLTTISLSTQWSVLGPFPAGMREHPLGGFGGAVFGSYDELLFGPGSFKALPSVYGLVNGSVSTKTFRSTEDRADPQGLKLSQTLRISYPETDWKFIRQTAGWASIQWQAVAATELRIDSASDLEKIGLVLDKAAEFALKPVDGSNEVLEWHNGDWYSYNRPPASINPPGLPVNSGDLGTLVPHVLELKPGLYKLYIKGVYENRIFGDPADGNPVMNIGIAIEVLTPSSKRLDSTQGEEISIKSVTKKPFGIVPTLVGGWLAGWGVGFALRNDGFDWVDVQSVKILGDAANSFSPSLLENIRIAPSQSRPVAIKMDQHLPLADRINTINVELGVRSLESDLMTTKQSTTISATLALDRKPSFHASDAPNADFYSFVFTYLASDGSLQFAAAVPPQAPFLRNSTLASGKAVHPPVILAVHGAGVEAMDEGWPKSFRRQKESWIILPAGRTPWGYDWQLSSLTASDDALFSFSDNLYGVPPNSPSFSDEEREGWRPDTEKVFVIGHSNGGQGSWYRMSRFPDKVIGGVVASGYLKVADYVQFDWMVGRHWADPALNGILRSSLSMFENDLHASNLAGIDLLVKYGSRDTNVPPWNSRDMAALVSSWNHRSGLMDKVRISEIPNKPHWFDGIFTDPDVQDAIDAKCTWEKNPGYKMPQPLRRFTLTVANPQEAGSKQGWRIIELSVPGRIGKLEVELTDGYSGKMFTVKSRNVEAIELKLGLSDIDQPLVDGSRLNVEVDGQTINLSSSSVAMDNEVYWLRKRSGTWERFSPSDDAWGMESERARRSLGPLIKFVSSPSPFQIILPSQTPSPFASDHYLSIAKRFSTDSYLYGRIDSKILWDWQAIKEDGEEQVGPYDFDEGNLLILGGPEINLLARKVLGRGGEKRGI</sequence>
<dbReference type="Proteomes" id="UP000245626">
    <property type="component" value="Unassembled WGS sequence"/>
</dbReference>
<reference evidence="1 2" key="1">
    <citation type="journal article" date="2018" name="Mol. Biol. Evol.">
        <title>Broad Genomic Sampling Reveals a Smut Pathogenic Ancestry of the Fungal Clade Ustilaginomycotina.</title>
        <authorList>
            <person name="Kijpornyongpan T."/>
            <person name="Mondo S.J."/>
            <person name="Barry K."/>
            <person name="Sandor L."/>
            <person name="Lee J."/>
            <person name="Lipzen A."/>
            <person name="Pangilinan J."/>
            <person name="LaButti K."/>
            <person name="Hainaut M."/>
            <person name="Henrissat B."/>
            <person name="Grigoriev I.V."/>
            <person name="Spatafora J.W."/>
            <person name="Aime M.C."/>
        </authorList>
    </citation>
    <scope>NUCLEOTIDE SEQUENCE [LARGE SCALE GENOMIC DNA]</scope>
    <source>
        <strain evidence="1 2">SA 807</strain>
    </source>
</reference>